<accession>A0ABQ4RSD8</accession>
<keyword evidence="2" id="KW-1185">Reference proteome</keyword>
<dbReference type="Proteomes" id="UP001055125">
    <property type="component" value="Unassembled WGS sequence"/>
</dbReference>
<protein>
    <recommendedName>
        <fullName evidence="3">HNH endonuclease</fullName>
    </recommendedName>
</protein>
<evidence type="ECO:0008006" key="3">
    <source>
        <dbReference type="Google" id="ProtNLM"/>
    </source>
</evidence>
<comment type="caution">
    <text evidence="1">The sequence shown here is derived from an EMBL/GenBank/DDBJ whole genome shotgun (WGS) entry which is preliminary data.</text>
</comment>
<name>A0ABQ4RSD8_9HYPH</name>
<proteinExistence type="predicted"/>
<dbReference type="EMBL" id="BPQP01000001">
    <property type="protein sequence ID" value="GJD92882.1"/>
    <property type="molecule type" value="Genomic_DNA"/>
</dbReference>
<organism evidence="1 2">
    <name type="scientific">Methylobacterium iners</name>
    <dbReference type="NCBI Taxonomy" id="418707"/>
    <lineage>
        <taxon>Bacteria</taxon>
        <taxon>Pseudomonadati</taxon>
        <taxon>Pseudomonadota</taxon>
        <taxon>Alphaproteobacteria</taxon>
        <taxon>Hyphomicrobiales</taxon>
        <taxon>Methylobacteriaceae</taxon>
        <taxon>Methylobacterium</taxon>
    </lineage>
</organism>
<sequence>MFGPGGIPGAVTHGSNRRGRRAPEYTCWSGMHSRCTNQKLEAYKYYGGRGISVCAAWKDFSQFLADMGPRPSPAHSIERLDNDGNYEPGNCVWATREVQSKNKRPRAVKTTCAAGHELSGENLYSRPDGKRGCRACRRRNMRDFYARQSQEVASERR</sequence>
<reference evidence="1" key="2">
    <citation type="submission" date="2021-08" db="EMBL/GenBank/DDBJ databases">
        <authorList>
            <person name="Tani A."/>
            <person name="Ola A."/>
            <person name="Ogura Y."/>
            <person name="Katsura K."/>
            <person name="Hayashi T."/>
        </authorList>
    </citation>
    <scope>NUCLEOTIDE SEQUENCE</scope>
    <source>
        <strain evidence="1">DSM 19015</strain>
    </source>
</reference>
<evidence type="ECO:0000313" key="2">
    <source>
        <dbReference type="Proteomes" id="UP001055125"/>
    </source>
</evidence>
<evidence type="ECO:0000313" key="1">
    <source>
        <dbReference type="EMBL" id="GJD92882.1"/>
    </source>
</evidence>
<reference evidence="1" key="1">
    <citation type="journal article" date="2021" name="Front. Microbiol.">
        <title>Comprehensive Comparative Genomics and Phenotyping of Methylobacterium Species.</title>
        <authorList>
            <person name="Alessa O."/>
            <person name="Ogura Y."/>
            <person name="Fujitani Y."/>
            <person name="Takami H."/>
            <person name="Hayashi T."/>
            <person name="Sahin N."/>
            <person name="Tani A."/>
        </authorList>
    </citation>
    <scope>NUCLEOTIDE SEQUENCE</scope>
    <source>
        <strain evidence="1">DSM 19015</strain>
    </source>
</reference>
<gene>
    <name evidence="1" type="ORF">OCOJLMKI_0065</name>
</gene>